<proteinExistence type="predicted"/>
<accession>A0ABT0HTV4</accession>
<dbReference type="EMBL" id="JALPRF010000007">
    <property type="protein sequence ID" value="MCK8495277.1"/>
    <property type="molecule type" value="Genomic_DNA"/>
</dbReference>
<gene>
    <name evidence="3" type="ORF">M0L20_25635</name>
</gene>
<reference evidence="3 4" key="1">
    <citation type="submission" date="2022-04" db="EMBL/GenBank/DDBJ databases">
        <title>Spirosoma sp. strain RP8 genome sequencing and assembly.</title>
        <authorList>
            <person name="Jung Y."/>
        </authorList>
    </citation>
    <scope>NUCLEOTIDE SEQUENCE [LARGE SCALE GENOMIC DNA]</scope>
    <source>
        <strain evidence="3 4">RP8</strain>
    </source>
</reference>
<name>A0ABT0HTV4_9BACT</name>
<feature type="signal peptide" evidence="2">
    <location>
        <begin position="1"/>
        <end position="26"/>
    </location>
</feature>
<dbReference type="InterPro" id="IPR013517">
    <property type="entry name" value="FG-GAP"/>
</dbReference>
<keyword evidence="1 2" id="KW-0732">Signal</keyword>
<sequence>MIRPLRFFQFPVGGLLISLGLVPAYAQQVVSTQPSPNANAVPRNSPISLTSSEALPASAVLNVFSAQTGGKKAGSSQVTGSTSVFTPAIGFRPGERVLVTGSGISAGGLSHVFEFTTAVNRGTGAFFGNDFALAGYNPVQVTSGDVDGDGDLDLVTANADDYSVNVRLNNGHGRFSGATRLRVADGSPLDVKCADIDGDGDLDIVTANYGSNYAGLFFNDGKGNFWGSLETDAYIGNLDSNNPNSVTCTDIDGDGDLDILASKRNGNSSVAIRFNDGHGRFSGSAQIRADNNPVDVTTADVDGDGDMDLLVANGSSTNNVSIRLNDGKGNFSGSTEVRVGIKPTDVAVADLDGDGDLDLLATIYENNTVSELFNDGKGNFSGSTQIDVGLMPVSVTTGDYDGDGDIDFLTANVYENSVSVRLNRSPLPVHLTDFAARLQVDWVQLSWKTSWETKFSGFEMQRSTDALEFTSIGWVTAQPNAVNGASYGFHDLSLPPTASALYYRLKLVDLDGSVSYSTIRSVSQKTLGLGMLVLGNPVRGSLKLMLSSPLAQSVQLNLYSTTGQLVHQQALTVGEGRSEWALDLGPVGAGAYELVLSDNISRQSQRLVIE</sequence>
<dbReference type="Gene3D" id="2.130.10.130">
    <property type="entry name" value="Integrin alpha, N-terminal"/>
    <property type="match status" value="1"/>
</dbReference>
<evidence type="ECO:0000313" key="3">
    <source>
        <dbReference type="EMBL" id="MCK8495277.1"/>
    </source>
</evidence>
<dbReference type="InterPro" id="IPR028994">
    <property type="entry name" value="Integrin_alpha_N"/>
</dbReference>
<protein>
    <submittedName>
        <fullName evidence="3">FG-GAP-like repeat-containing protein</fullName>
    </submittedName>
</protein>
<evidence type="ECO:0000256" key="1">
    <source>
        <dbReference type="ARBA" id="ARBA00022729"/>
    </source>
</evidence>
<feature type="chain" id="PRO_5046427732" evidence="2">
    <location>
        <begin position="27"/>
        <end position="610"/>
    </location>
</feature>
<organism evidence="3 4">
    <name type="scientific">Spirosoma liriopis</name>
    <dbReference type="NCBI Taxonomy" id="2937440"/>
    <lineage>
        <taxon>Bacteria</taxon>
        <taxon>Pseudomonadati</taxon>
        <taxon>Bacteroidota</taxon>
        <taxon>Cytophagia</taxon>
        <taxon>Cytophagales</taxon>
        <taxon>Cytophagaceae</taxon>
        <taxon>Spirosoma</taxon>
    </lineage>
</organism>
<evidence type="ECO:0000313" key="4">
    <source>
        <dbReference type="Proteomes" id="UP001202180"/>
    </source>
</evidence>
<dbReference type="Proteomes" id="UP001202180">
    <property type="component" value="Unassembled WGS sequence"/>
</dbReference>
<evidence type="ECO:0000256" key="2">
    <source>
        <dbReference type="SAM" id="SignalP"/>
    </source>
</evidence>
<dbReference type="Gene3D" id="2.30.30.100">
    <property type="match status" value="1"/>
</dbReference>
<keyword evidence="4" id="KW-1185">Reference proteome</keyword>
<dbReference type="PANTHER" id="PTHR46580">
    <property type="entry name" value="SENSOR KINASE-RELATED"/>
    <property type="match status" value="1"/>
</dbReference>
<dbReference type="Pfam" id="PF13517">
    <property type="entry name" value="FG-GAP_3"/>
    <property type="match status" value="2"/>
</dbReference>
<dbReference type="SUPFAM" id="SSF69318">
    <property type="entry name" value="Integrin alpha N-terminal domain"/>
    <property type="match status" value="1"/>
</dbReference>
<dbReference type="RefSeq" id="WP_248480009.1">
    <property type="nucleotide sequence ID" value="NZ_JALPRF010000007.1"/>
</dbReference>
<comment type="caution">
    <text evidence="3">The sequence shown here is derived from an EMBL/GenBank/DDBJ whole genome shotgun (WGS) entry which is preliminary data.</text>
</comment>